<reference evidence="3 4" key="1">
    <citation type="journal article" date="2012" name="BMC Genomics">
        <title>Comparative genomics of the white-rot fungi, Phanerochaete carnosa and P. chrysosporium, to elucidate the genetic basis of the distinct wood types they colonize.</title>
        <authorList>
            <person name="Suzuki H."/>
            <person name="MacDonald J."/>
            <person name="Syed K."/>
            <person name="Salamov A."/>
            <person name="Hori C."/>
            <person name="Aerts A."/>
            <person name="Henrissat B."/>
            <person name="Wiebenga A."/>
            <person name="vanKuyk P.A."/>
            <person name="Barry K."/>
            <person name="Lindquist E."/>
            <person name="LaButti K."/>
            <person name="Lapidus A."/>
            <person name="Lucas S."/>
            <person name="Coutinho P."/>
            <person name="Gong Y."/>
            <person name="Samejima M."/>
            <person name="Mahadevan R."/>
            <person name="Abou-Zaid M."/>
            <person name="de Vries R.P."/>
            <person name="Igarashi K."/>
            <person name="Yadav J.S."/>
            <person name="Grigoriev I.V."/>
            <person name="Master E.R."/>
        </authorList>
    </citation>
    <scope>NUCLEOTIDE SEQUENCE [LARGE SCALE GENOMIC DNA]</scope>
    <source>
        <strain evidence="3 4">HHB-10118-sp</strain>
    </source>
</reference>
<organism evidence="3 4">
    <name type="scientific">Phanerochaete carnosa (strain HHB-10118-sp)</name>
    <name type="common">White-rot fungus</name>
    <name type="synonym">Peniophora carnosa</name>
    <dbReference type="NCBI Taxonomy" id="650164"/>
    <lineage>
        <taxon>Eukaryota</taxon>
        <taxon>Fungi</taxon>
        <taxon>Dikarya</taxon>
        <taxon>Basidiomycota</taxon>
        <taxon>Agaricomycotina</taxon>
        <taxon>Agaricomycetes</taxon>
        <taxon>Polyporales</taxon>
        <taxon>Phanerochaetaceae</taxon>
        <taxon>Phanerochaete</taxon>
    </lineage>
</organism>
<keyword evidence="2" id="KW-0472">Membrane</keyword>
<dbReference type="OrthoDB" id="2787052at2759"/>
<feature type="transmembrane region" description="Helical" evidence="2">
    <location>
        <begin position="16"/>
        <end position="35"/>
    </location>
</feature>
<dbReference type="Proteomes" id="UP000008370">
    <property type="component" value="Unassembled WGS sequence"/>
</dbReference>
<proteinExistence type="predicted"/>
<dbReference type="InParanoid" id="K5W2F9"/>
<accession>K5W2F9</accession>
<dbReference type="GeneID" id="18920623"/>
<evidence type="ECO:0000256" key="1">
    <source>
        <dbReference type="SAM" id="MobiDB-lite"/>
    </source>
</evidence>
<name>K5W2F9_PHACS</name>
<keyword evidence="4" id="KW-1185">Reference proteome</keyword>
<evidence type="ECO:0000313" key="4">
    <source>
        <dbReference type="Proteomes" id="UP000008370"/>
    </source>
</evidence>
<feature type="compositionally biased region" description="Basic and acidic residues" evidence="1">
    <location>
        <begin position="149"/>
        <end position="162"/>
    </location>
</feature>
<dbReference type="AlphaFoldDB" id="K5W2F9"/>
<evidence type="ECO:0000256" key="2">
    <source>
        <dbReference type="SAM" id="Phobius"/>
    </source>
</evidence>
<dbReference type="EMBL" id="JH930470">
    <property type="protein sequence ID" value="EKM58048.1"/>
    <property type="molecule type" value="Genomic_DNA"/>
</dbReference>
<protein>
    <submittedName>
        <fullName evidence="3">Uncharacterized protein</fullName>
    </submittedName>
</protein>
<keyword evidence="2" id="KW-0812">Transmembrane</keyword>
<gene>
    <name evidence="3" type="ORF">PHACADRAFT_88807</name>
</gene>
<dbReference type="HOGENOM" id="CLU_1635980_0_0_1"/>
<dbReference type="KEGG" id="pco:PHACADRAFT_88807"/>
<feature type="region of interest" description="Disordered" evidence="1">
    <location>
        <begin position="54"/>
        <end position="162"/>
    </location>
</feature>
<evidence type="ECO:0000313" key="3">
    <source>
        <dbReference type="EMBL" id="EKM58048.1"/>
    </source>
</evidence>
<keyword evidence="2" id="KW-1133">Transmembrane helix</keyword>
<dbReference type="RefSeq" id="XP_007393376.1">
    <property type="nucleotide sequence ID" value="XM_007393314.1"/>
</dbReference>
<sequence length="162" mass="17476">MSTGPRATTHKTGGSFTTMLLGTAFFVGVFGTFYYSRFAAHRKDDQTWIARRAQQHPGHMHNGSRIVSTNDGEVESSDDGGRRIPLPGNDDNRGSEGAKAGLMSAAAGRGANPDGKVPKEPGNIPQPAPQRRNEDGSQYTKVLGNYAEGYKERPKDPEEGRS</sequence>